<protein>
    <recommendedName>
        <fullName evidence="5">HMG box domain-containing protein</fullName>
    </recommendedName>
</protein>
<accession>W3XI49</accession>
<feature type="compositionally biased region" description="Low complexity" evidence="4">
    <location>
        <begin position="93"/>
        <end position="107"/>
    </location>
</feature>
<keyword evidence="1 3" id="KW-0238">DNA-binding</keyword>
<keyword evidence="3" id="KW-0539">Nucleus</keyword>
<dbReference type="PANTHER" id="PTHR10270">
    <property type="entry name" value="SOX TRANSCRIPTION FACTOR"/>
    <property type="match status" value="1"/>
</dbReference>
<dbReference type="InParanoid" id="W3XI49"/>
<dbReference type="Proteomes" id="UP000030651">
    <property type="component" value="Unassembled WGS sequence"/>
</dbReference>
<dbReference type="HOGENOM" id="CLU_679889_0_0_1"/>
<dbReference type="KEGG" id="pfy:PFICI_02946"/>
<feature type="compositionally biased region" description="Polar residues" evidence="4">
    <location>
        <begin position="152"/>
        <end position="178"/>
    </location>
</feature>
<dbReference type="RefSeq" id="XP_007829718.1">
    <property type="nucleotide sequence ID" value="XM_007831527.1"/>
</dbReference>
<dbReference type="SMART" id="SM00398">
    <property type="entry name" value="HMG"/>
    <property type="match status" value="1"/>
</dbReference>
<dbReference type="STRING" id="1229662.W3XI49"/>
<dbReference type="GeneID" id="19267959"/>
<dbReference type="Gene3D" id="1.10.30.10">
    <property type="entry name" value="High mobility group box domain"/>
    <property type="match status" value="1"/>
</dbReference>
<evidence type="ECO:0000256" key="1">
    <source>
        <dbReference type="ARBA" id="ARBA00023125"/>
    </source>
</evidence>
<evidence type="ECO:0000313" key="7">
    <source>
        <dbReference type="Proteomes" id="UP000030651"/>
    </source>
</evidence>
<evidence type="ECO:0000256" key="2">
    <source>
        <dbReference type="ARBA" id="ARBA00023163"/>
    </source>
</evidence>
<dbReference type="InterPro" id="IPR050140">
    <property type="entry name" value="SRY-related_HMG-box_TF-like"/>
</dbReference>
<reference evidence="7" key="1">
    <citation type="journal article" date="2015" name="BMC Genomics">
        <title>Genomic and transcriptomic analysis of the endophytic fungus Pestalotiopsis fici reveals its lifestyle and high potential for synthesis of natural products.</title>
        <authorList>
            <person name="Wang X."/>
            <person name="Zhang X."/>
            <person name="Liu L."/>
            <person name="Xiang M."/>
            <person name="Wang W."/>
            <person name="Sun X."/>
            <person name="Che Y."/>
            <person name="Guo L."/>
            <person name="Liu G."/>
            <person name="Guo L."/>
            <person name="Wang C."/>
            <person name="Yin W.B."/>
            <person name="Stadler M."/>
            <person name="Zhang X."/>
            <person name="Liu X."/>
        </authorList>
    </citation>
    <scope>NUCLEOTIDE SEQUENCE [LARGE SCALE GENOMIC DNA]</scope>
    <source>
        <strain evidence="7">W106-1 / CGMCC3.15140</strain>
    </source>
</reference>
<feature type="compositionally biased region" description="Polar residues" evidence="4">
    <location>
        <begin position="116"/>
        <end position="125"/>
    </location>
</feature>
<dbReference type="AlphaFoldDB" id="W3XI49"/>
<dbReference type="OrthoDB" id="4779833at2759"/>
<dbReference type="GO" id="GO:0001228">
    <property type="term" value="F:DNA-binding transcription activator activity, RNA polymerase II-specific"/>
    <property type="evidence" value="ECO:0007669"/>
    <property type="project" value="TreeGrafter"/>
</dbReference>
<feature type="compositionally biased region" description="Basic and acidic residues" evidence="4">
    <location>
        <begin position="62"/>
        <end position="87"/>
    </location>
</feature>
<dbReference type="Pfam" id="PF00505">
    <property type="entry name" value="HMG_box"/>
    <property type="match status" value="1"/>
</dbReference>
<dbReference type="PANTHER" id="PTHR10270:SF161">
    <property type="entry name" value="SEX-DETERMINING REGION Y PROTEIN"/>
    <property type="match status" value="1"/>
</dbReference>
<feature type="region of interest" description="Disordered" evidence="4">
    <location>
        <begin position="38"/>
        <end position="178"/>
    </location>
</feature>
<dbReference type="SUPFAM" id="SSF47095">
    <property type="entry name" value="HMG-box"/>
    <property type="match status" value="1"/>
</dbReference>
<evidence type="ECO:0000256" key="4">
    <source>
        <dbReference type="SAM" id="MobiDB-lite"/>
    </source>
</evidence>
<name>W3XI49_PESFW</name>
<keyword evidence="2" id="KW-0804">Transcription</keyword>
<feature type="DNA-binding region" description="HMG box" evidence="3">
    <location>
        <begin position="1"/>
        <end position="55"/>
    </location>
</feature>
<evidence type="ECO:0000259" key="5">
    <source>
        <dbReference type="PROSITE" id="PS50118"/>
    </source>
</evidence>
<gene>
    <name evidence="6" type="ORF">PFICI_02946</name>
</gene>
<dbReference type="PROSITE" id="PS50118">
    <property type="entry name" value="HMG_BOX_2"/>
    <property type="match status" value="1"/>
</dbReference>
<evidence type="ECO:0000256" key="3">
    <source>
        <dbReference type="PROSITE-ProRule" id="PRU00267"/>
    </source>
</evidence>
<organism evidence="6 7">
    <name type="scientific">Pestalotiopsis fici (strain W106-1 / CGMCC3.15140)</name>
    <dbReference type="NCBI Taxonomy" id="1229662"/>
    <lineage>
        <taxon>Eukaryota</taxon>
        <taxon>Fungi</taxon>
        <taxon>Dikarya</taxon>
        <taxon>Ascomycota</taxon>
        <taxon>Pezizomycotina</taxon>
        <taxon>Sordariomycetes</taxon>
        <taxon>Xylariomycetidae</taxon>
        <taxon>Amphisphaeriales</taxon>
        <taxon>Sporocadaceae</taxon>
        <taxon>Pestalotiopsis</taxon>
    </lineage>
</organism>
<dbReference type="InterPro" id="IPR036910">
    <property type="entry name" value="HMG_box_dom_sf"/>
</dbReference>
<dbReference type="EMBL" id="KI912110">
    <property type="protein sequence ID" value="ETS84921.1"/>
    <property type="molecule type" value="Genomic_DNA"/>
</dbReference>
<proteinExistence type="predicted"/>
<keyword evidence="7" id="KW-1185">Reference proteome</keyword>
<feature type="compositionally biased region" description="Basic and acidic residues" evidence="4">
    <location>
        <begin position="38"/>
        <end position="53"/>
    </location>
</feature>
<dbReference type="GO" id="GO:0005634">
    <property type="term" value="C:nucleus"/>
    <property type="evidence" value="ECO:0007669"/>
    <property type="project" value="UniProtKB-UniRule"/>
</dbReference>
<dbReference type="GO" id="GO:0030154">
    <property type="term" value="P:cell differentiation"/>
    <property type="evidence" value="ECO:0007669"/>
    <property type="project" value="TreeGrafter"/>
</dbReference>
<evidence type="ECO:0000313" key="6">
    <source>
        <dbReference type="EMBL" id="ETS84921.1"/>
    </source>
</evidence>
<feature type="domain" description="HMG box" evidence="5">
    <location>
        <begin position="1"/>
        <end position="55"/>
    </location>
</feature>
<dbReference type="InterPro" id="IPR009071">
    <property type="entry name" value="HMG_box_dom"/>
</dbReference>
<dbReference type="GO" id="GO:0000978">
    <property type="term" value="F:RNA polymerase II cis-regulatory region sequence-specific DNA binding"/>
    <property type="evidence" value="ECO:0007669"/>
    <property type="project" value="TreeGrafter"/>
</dbReference>
<sequence>MCKDMKIQRPELKNNEISKVLGDMWNAMSEDEKGIWRARQEKAREEHEKKYPDYRYNPLQAAEKEERERKKQEERDLKKKQKEEQKTAKKNKTSAATTTTPTSAPANNVSGFHGSPTGQTTTSEFQHPYHTGSDMTAPIAENDDFSVGHSDPFTSPLSYGQANPVTSANATSSPGQAQYQNNAVDSHFQSNDTTANSIPYNNDDAQMPEMGTEFNFDFGDLDLSNFDLDHLNFAANLANQIRNESSDNSVMASSATPNNSVTANNEISYPEIVTTETINIEPPILHHETAVQETVDPNEGPVFNYNVEDALLAALGEGANYLQLGFESPLDNHNAAVGPLFSDAVAAAPTTVGGATSMPPPVDSHATETLQPVLRDETFVADDIPTTFAELLENPGPSYQDYFKM</sequence>
<dbReference type="CDD" id="cd01389">
    <property type="entry name" value="HMG-box_ROX1-like"/>
    <property type="match status" value="1"/>
</dbReference>